<protein>
    <submittedName>
        <fullName evidence="4">PaaX family transcriptional regulator</fullName>
    </submittedName>
</protein>
<dbReference type="PANTHER" id="PTHR30319:SF1">
    <property type="entry name" value="TRANSCRIPTIONAL REPRESSOR PAAX"/>
    <property type="match status" value="1"/>
</dbReference>
<dbReference type="PIRSF" id="PIRSF020623">
    <property type="entry name" value="PaaX"/>
    <property type="match status" value="1"/>
</dbReference>
<evidence type="ECO:0000313" key="4">
    <source>
        <dbReference type="EMBL" id="MVU78081.1"/>
    </source>
</evidence>
<dbReference type="Gene3D" id="1.20.58.1460">
    <property type="match status" value="1"/>
</dbReference>
<evidence type="ECO:0000259" key="1">
    <source>
        <dbReference type="Pfam" id="PF07848"/>
    </source>
</evidence>
<feature type="domain" description="Transcriptional repressor PaaX-like N-terminal" evidence="1">
    <location>
        <begin position="19"/>
        <end position="82"/>
    </location>
</feature>
<dbReference type="InterPro" id="IPR048846">
    <property type="entry name" value="PaaX-like_central"/>
</dbReference>
<comment type="caution">
    <text evidence="4">The sequence shown here is derived from an EMBL/GenBank/DDBJ whole genome shotgun (WGS) entry which is preliminary data.</text>
</comment>
<evidence type="ECO:0000259" key="2">
    <source>
        <dbReference type="Pfam" id="PF08223"/>
    </source>
</evidence>
<organism evidence="4 5">
    <name type="scientific">Nocardia terrae</name>
    <dbReference type="NCBI Taxonomy" id="2675851"/>
    <lineage>
        <taxon>Bacteria</taxon>
        <taxon>Bacillati</taxon>
        <taxon>Actinomycetota</taxon>
        <taxon>Actinomycetes</taxon>
        <taxon>Mycobacteriales</taxon>
        <taxon>Nocardiaceae</taxon>
        <taxon>Nocardia</taxon>
    </lineage>
</organism>
<dbReference type="Proteomes" id="UP000466794">
    <property type="component" value="Unassembled WGS sequence"/>
</dbReference>
<name>A0A7K1UUX8_9NOCA</name>
<proteinExistence type="predicted"/>
<dbReference type="RefSeq" id="WP_157387646.1">
    <property type="nucleotide sequence ID" value="NZ_WRPP01000002.1"/>
</dbReference>
<dbReference type="Pfam" id="PF07848">
    <property type="entry name" value="PaaX"/>
    <property type="match status" value="1"/>
</dbReference>
<gene>
    <name evidence="4" type="ORF">GPX89_12605</name>
</gene>
<dbReference type="InterPro" id="IPR012906">
    <property type="entry name" value="PaaX-like_N"/>
</dbReference>
<dbReference type="InterPro" id="IPR011965">
    <property type="entry name" value="PaaX_trns_reg"/>
</dbReference>
<dbReference type="Gene3D" id="3.30.70.2650">
    <property type="match status" value="1"/>
</dbReference>
<sequence length="292" mass="32599">MTADTPATPGGRDARLAHLIVTIFGLCARAEGNWLPTASVVALMADLGAEPQAVRSSISRLKRRGVLLSAHHRKTSGYSLSEPTLEALAEGDVRIFQHARASEEDGWVLVVFSVPETERDKRYALRSNLTRLGFGTASPGVWIAPGTLAREARQTLERRGLSEYVDIFTGDHVAFGDLRAKIPQWWNLDELTDLYTDFLQHYRPMLYRATVGKPTPREAFEIYIPMLTEWRRLPYRDPGLPLSLLPRAWNGEAAGKLFEELNDILAPLAHKHALTVIHGDRTRGATPRESTQ</sequence>
<evidence type="ECO:0000313" key="5">
    <source>
        <dbReference type="Proteomes" id="UP000466794"/>
    </source>
</evidence>
<dbReference type="InterPro" id="IPR036388">
    <property type="entry name" value="WH-like_DNA-bd_sf"/>
</dbReference>
<reference evidence="4 5" key="1">
    <citation type="submission" date="2019-12" db="EMBL/GenBank/DDBJ databases">
        <title>Nocardia sp. nov. ET3-3 isolated from soil.</title>
        <authorList>
            <person name="Kanchanasin P."/>
            <person name="Tanasupawat S."/>
            <person name="Yuki M."/>
            <person name="Kudo T."/>
        </authorList>
    </citation>
    <scope>NUCLEOTIDE SEQUENCE [LARGE SCALE GENOMIC DNA]</scope>
    <source>
        <strain evidence="4 5">ET3-3</strain>
    </source>
</reference>
<dbReference type="AlphaFoldDB" id="A0A7K1UUX8"/>
<dbReference type="EMBL" id="WRPP01000002">
    <property type="protein sequence ID" value="MVU78081.1"/>
    <property type="molecule type" value="Genomic_DNA"/>
</dbReference>
<evidence type="ECO:0000259" key="3">
    <source>
        <dbReference type="Pfam" id="PF20803"/>
    </source>
</evidence>
<accession>A0A7K1UUX8</accession>
<dbReference type="Gene3D" id="1.10.10.10">
    <property type="entry name" value="Winged helix-like DNA-binding domain superfamily/Winged helix DNA-binding domain"/>
    <property type="match status" value="1"/>
</dbReference>
<dbReference type="PANTHER" id="PTHR30319">
    <property type="entry name" value="PHENYLACETIC ACID REGULATOR-RELATED TRANSCRIPTIONAL REPRESSOR"/>
    <property type="match status" value="1"/>
</dbReference>
<feature type="domain" description="Transcriptional repressor PaaX-like C-terminal" evidence="2">
    <location>
        <begin position="186"/>
        <end position="273"/>
    </location>
</feature>
<keyword evidence="5" id="KW-1185">Reference proteome</keyword>
<dbReference type="InterPro" id="IPR013225">
    <property type="entry name" value="PaaX_C"/>
</dbReference>
<dbReference type="Pfam" id="PF20803">
    <property type="entry name" value="PaaX_M"/>
    <property type="match status" value="1"/>
</dbReference>
<dbReference type="GO" id="GO:0006351">
    <property type="term" value="P:DNA-templated transcription"/>
    <property type="evidence" value="ECO:0007669"/>
    <property type="project" value="InterPro"/>
</dbReference>
<feature type="domain" description="Transcriptional repressor PaaX-like central Cas2-like" evidence="3">
    <location>
        <begin position="104"/>
        <end position="179"/>
    </location>
</feature>
<dbReference type="Pfam" id="PF08223">
    <property type="entry name" value="PaaX_C"/>
    <property type="match status" value="1"/>
</dbReference>